<evidence type="ECO:0008006" key="4">
    <source>
        <dbReference type="Google" id="ProtNLM"/>
    </source>
</evidence>
<comment type="caution">
    <text evidence="2">The sequence shown here is derived from an EMBL/GenBank/DDBJ whole genome shotgun (WGS) entry which is preliminary data.</text>
</comment>
<keyword evidence="3" id="KW-1185">Reference proteome</keyword>
<keyword evidence="1" id="KW-0812">Transmembrane</keyword>
<reference evidence="2 3" key="1">
    <citation type="submission" date="2021-01" db="EMBL/GenBank/DDBJ databases">
        <title>Carboxyliciviraga sp.nov., isolated from coastal sediments.</title>
        <authorList>
            <person name="Lu D."/>
            <person name="Zhang T."/>
        </authorList>
    </citation>
    <scope>NUCLEOTIDE SEQUENCE [LARGE SCALE GENOMIC DNA]</scope>
    <source>
        <strain evidence="2 3">N1Y132</strain>
    </source>
</reference>
<keyword evidence="1" id="KW-1133">Transmembrane helix</keyword>
<name>A0ABS1HNN3_9BACT</name>
<dbReference type="EMBL" id="JAENRR010000061">
    <property type="protein sequence ID" value="MBK3519291.1"/>
    <property type="molecule type" value="Genomic_DNA"/>
</dbReference>
<protein>
    <recommendedName>
        <fullName evidence="4">Periplasmic heavy metal sensor</fullName>
    </recommendedName>
</protein>
<evidence type="ECO:0000313" key="2">
    <source>
        <dbReference type="EMBL" id="MBK3519291.1"/>
    </source>
</evidence>
<dbReference type="RefSeq" id="WP_200466512.1">
    <property type="nucleotide sequence ID" value="NZ_JAENRR010000061.1"/>
</dbReference>
<sequence length="168" mass="20255">MKITCKICWITLGLFLLGNVVLLGVWSFDDKKSERNKRDYNKDERRLKMRDHFKKNAGIKDAQFDSMYQLWKGHSQEMDKHQSEIDSLRHLLLNETFSDNPDSTTVIRLFNKLAEKQVAVERENYYHFRNLRSIGETDEQRKAIDKMFRSKLIDSDHRKRFRGQRHKY</sequence>
<dbReference type="Gene3D" id="1.20.120.1490">
    <property type="match status" value="1"/>
</dbReference>
<dbReference type="Proteomes" id="UP000605676">
    <property type="component" value="Unassembled WGS sequence"/>
</dbReference>
<organism evidence="2 3">
    <name type="scientific">Carboxylicivirga marina</name>
    <dbReference type="NCBI Taxonomy" id="2800988"/>
    <lineage>
        <taxon>Bacteria</taxon>
        <taxon>Pseudomonadati</taxon>
        <taxon>Bacteroidota</taxon>
        <taxon>Bacteroidia</taxon>
        <taxon>Marinilabiliales</taxon>
        <taxon>Marinilabiliaceae</taxon>
        <taxon>Carboxylicivirga</taxon>
    </lineage>
</organism>
<keyword evidence="1" id="KW-0472">Membrane</keyword>
<evidence type="ECO:0000256" key="1">
    <source>
        <dbReference type="SAM" id="Phobius"/>
    </source>
</evidence>
<proteinExistence type="predicted"/>
<gene>
    <name evidence="2" type="ORF">JIV24_18225</name>
</gene>
<accession>A0ABS1HNN3</accession>
<evidence type="ECO:0000313" key="3">
    <source>
        <dbReference type="Proteomes" id="UP000605676"/>
    </source>
</evidence>
<feature type="transmembrane region" description="Helical" evidence="1">
    <location>
        <begin position="7"/>
        <end position="28"/>
    </location>
</feature>